<dbReference type="Pfam" id="PF04127">
    <property type="entry name" value="DFP"/>
    <property type="match status" value="1"/>
</dbReference>
<name>A0A9D4UXA3_ADICA</name>
<dbReference type="SUPFAM" id="SSF102645">
    <property type="entry name" value="CoaB-like"/>
    <property type="match status" value="1"/>
</dbReference>
<dbReference type="PANTHER" id="PTHR12290">
    <property type="entry name" value="CORNICHON-RELATED"/>
    <property type="match status" value="1"/>
</dbReference>
<comment type="similarity">
    <text evidence="1">Belongs to the PPC synthetase family.</text>
</comment>
<dbReference type="InterPro" id="IPR007085">
    <property type="entry name" value="DNA/pantothenate-metab_flavo_C"/>
</dbReference>
<evidence type="ECO:0000313" key="4">
    <source>
        <dbReference type="Proteomes" id="UP000886520"/>
    </source>
</evidence>
<evidence type="ECO:0000259" key="2">
    <source>
        <dbReference type="Pfam" id="PF04127"/>
    </source>
</evidence>
<evidence type="ECO:0000313" key="3">
    <source>
        <dbReference type="EMBL" id="KAI5075733.1"/>
    </source>
</evidence>
<protein>
    <recommendedName>
        <fullName evidence="2">DNA/pantothenate metabolism flavoprotein C-terminal domain-containing protein</fullName>
    </recommendedName>
</protein>
<gene>
    <name evidence="3" type="ORF">GOP47_0009809</name>
</gene>
<evidence type="ECO:0000256" key="1">
    <source>
        <dbReference type="ARBA" id="ARBA00005703"/>
    </source>
</evidence>
<accession>A0A9D4UXA3</accession>
<feature type="domain" description="DNA/pantothenate metabolism flavoprotein C-terminal" evidence="2">
    <location>
        <begin position="159"/>
        <end position="267"/>
    </location>
</feature>
<dbReference type="GO" id="GO:0015937">
    <property type="term" value="P:coenzyme A biosynthetic process"/>
    <property type="evidence" value="ECO:0007669"/>
    <property type="project" value="UniProtKB-ARBA"/>
</dbReference>
<sequence length="297" mass="34351">MEADFQFGDVEELFRSAPTLKDEFVIRENLEKFIHRNCELGRRLVCITSGGTSAPLERNCVRFLHNFSSGNRGAVSTEYFLQAGYAVIFLYKRNSSQPYCRRIVECFKPDHSSSVQDRIELMECAVQSYHESVVQGKLLEVSYETIFQYLQLLRLIARNMNCLEKNAMFYLAAAVADFYVPWEAMDEHKIQSREGPLTIQLALVPKMIKVLRKQWAPSAFCVSFKLETDSTILMKKAKEALHKYNVHAVVANELTTRNEKVIVVTNEGEKTIEKDLDVEMPLVQFLKERHREFIECK</sequence>
<dbReference type="EMBL" id="JABFUD020000009">
    <property type="protein sequence ID" value="KAI5075733.1"/>
    <property type="molecule type" value="Genomic_DNA"/>
</dbReference>
<dbReference type="OrthoDB" id="70224at2759"/>
<dbReference type="Proteomes" id="UP000886520">
    <property type="component" value="Chromosome 9"/>
</dbReference>
<reference evidence="3" key="1">
    <citation type="submission" date="2021-01" db="EMBL/GenBank/DDBJ databases">
        <title>Adiantum capillus-veneris genome.</title>
        <authorList>
            <person name="Fang Y."/>
            <person name="Liao Q."/>
        </authorList>
    </citation>
    <scope>NUCLEOTIDE SEQUENCE</scope>
    <source>
        <strain evidence="3">H3</strain>
        <tissue evidence="3">Leaf</tissue>
    </source>
</reference>
<dbReference type="GO" id="GO:0003824">
    <property type="term" value="F:catalytic activity"/>
    <property type="evidence" value="ECO:0007669"/>
    <property type="project" value="UniProtKB-ARBA"/>
</dbReference>
<comment type="caution">
    <text evidence="3">The sequence shown here is derived from an EMBL/GenBank/DDBJ whole genome shotgun (WGS) entry which is preliminary data.</text>
</comment>
<dbReference type="InterPro" id="IPR035929">
    <property type="entry name" value="CoaB-like_sf"/>
</dbReference>
<dbReference type="AlphaFoldDB" id="A0A9D4UXA3"/>
<dbReference type="Gene3D" id="3.40.50.10300">
    <property type="entry name" value="CoaB-like"/>
    <property type="match status" value="1"/>
</dbReference>
<keyword evidence="4" id="KW-1185">Reference proteome</keyword>
<proteinExistence type="inferred from homology"/>
<organism evidence="3 4">
    <name type="scientific">Adiantum capillus-veneris</name>
    <name type="common">Maidenhair fern</name>
    <dbReference type="NCBI Taxonomy" id="13818"/>
    <lineage>
        <taxon>Eukaryota</taxon>
        <taxon>Viridiplantae</taxon>
        <taxon>Streptophyta</taxon>
        <taxon>Embryophyta</taxon>
        <taxon>Tracheophyta</taxon>
        <taxon>Polypodiopsida</taxon>
        <taxon>Polypodiidae</taxon>
        <taxon>Polypodiales</taxon>
        <taxon>Pteridineae</taxon>
        <taxon>Pteridaceae</taxon>
        <taxon>Vittarioideae</taxon>
        <taxon>Adiantum</taxon>
    </lineage>
</organism>